<comment type="subcellular location">
    <subcellularLocation>
        <location evidence="1">Cell membrane</location>
        <topology evidence="1">Multi-pass membrane protein</topology>
    </subcellularLocation>
</comment>
<feature type="transmembrane region" description="Helical" evidence="8">
    <location>
        <begin position="165"/>
        <end position="186"/>
    </location>
</feature>
<dbReference type="GO" id="GO:0055085">
    <property type="term" value="P:transmembrane transport"/>
    <property type="evidence" value="ECO:0007669"/>
    <property type="project" value="InterPro"/>
</dbReference>
<evidence type="ECO:0000313" key="9">
    <source>
        <dbReference type="EMBL" id="AKA70528.1"/>
    </source>
</evidence>
<proteinExistence type="inferred from homology"/>
<dbReference type="Proteomes" id="UP000033115">
    <property type="component" value="Chromosome"/>
</dbReference>
<feature type="transmembrane region" description="Helical" evidence="8">
    <location>
        <begin position="250"/>
        <end position="272"/>
    </location>
</feature>
<evidence type="ECO:0000313" key="10">
    <source>
        <dbReference type="Proteomes" id="UP000033115"/>
    </source>
</evidence>
<feature type="transmembrane region" description="Helical" evidence="8">
    <location>
        <begin position="284"/>
        <end position="303"/>
    </location>
</feature>
<dbReference type="EMBL" id="CP009933">
    <property type="protein sequence ID" value="AKA70528.1"/>
    <property type="molecule type" value="Genomic_DNA"/>
</dbReference>
<keyword evidence="3" id="KW-0813">Transport</keyword>
<keyword evidence="4" id="KW-1003">Cell membrane</keyword>
<keyword evidence="10" id="KW-1185">Reference proteome</keyword>
<evidence type="ECO:0000256" key="4">
    <source>
        <dbReference type="ARBA" id="ARBA00022475"/>
    </source>
</evidence>
<dbReference type="InterPro" id="IPR038770">
    <property type="entry name" value="Na+/solute_symporter_sf"/>
</dbReference>
<feature type="transmembrane region" description="Helical" evidence="8">
    <location>
        <begin position="127"/>
        <end position="144"/>
    </location>
</feature>
<evidence type="ECO:0000256" key="2">
    <source>
        <dbReference type="ARBA" id="ARBA00010145"/>
    </source>
</evidence>
<gene>
    <name evidence="9" type="ORF">CSCA_3403</name>
</gene>
<dbReference type="Gene3D" id="1.20.1530.20">
    <property type="match status" value="1"/>
</dbReference>
<feature type="transmembrane region" description="Helical" evidence="8">
    <location>
        <begin position="102"/>
        <end position="121"/>
    </location>
</feature>
<feature type="transmembrane region" description="Helical" evidence="8">
    <location>
        <begin position="70"/>
        <end position="90"/>
    </location>
</feature>
<evidence type="ECO:0000256" key="5">
    <source>
        <dbReference type="ARBA" id="ARBA00022692"/>
    </source>
</evidence>
<comment type="similarity">
    <text evidence="2">Belongs to the auxin efflux carrier (TC 2.A.69) family.</text>
</comment>
<reference evidence="9 10" key="1">
    <citation type="journal article" date="2015" name="J. Biotechnol.">
        <title>Complete genome sequence of a malodorant-producing acetogen, Clostridium scatologenes ATCC 25775(T).</title>
        <authorList>
            <person name="Zhu Z."/>
            <person name="Guo T."/>
            <person name="Zheng H."/>
            <person name="Song T."/>
            <person name="Ouyang P."/>
            <person name="Xie J."/>
        </authorList>
    </citation>
    <scope>NUCLEOTIDE SEQUENCE [LARGE SCALE GENOMIC DNA]</scope>
    <source>
        <strain evidence="9 10">ATCC 25775</strain>
    </source>
</reference>
<keyword evidence="6 8" id="KW-1133">Transmembrane helix</keyword>
<evidence type="ECO:0000256" key="7">
    <source>
        <dbReference type="ARBA" id="ARBA00023136"/>
    </source>
</evidence>
<sequence length="306" mass="34213">MNNYINIVNQVAILALIMGVGSFAGKKNLINDELSRGLSNILTNIALPALVVSSFIISYSKELLGSMLEIFIISVIFHVAIILLSKFVLGKYNIDKQQIIKFMFIFPNGGAMGVPLIYGLYGQIGVLYLSIFLIPYQILFWTYGEGLFSHESSGIALKKYLNNPNIIAVVIGLFIFMLSIKVPFIIKQTLSDIGAVTMPLSMMIIGEKVASMKFKEIIFDKDVYFCSFMRLIIAPIIMFVMISFLNWTPLIKNICIAAEVIPTATITVLFCEKYNYNAILASKCVLATHILSIITIPIMLLFLRFK</sequence>
<keyword evidence="5 8" id="KW-0812">Transmembrane</keyword>
<accession>A0A0E3MAE7</accession>
<dbReference type="RefSeq" id="WP_029160350.1">
    <property type="nucleotide sequence ID" value="NZ_CP009933.1"/>
</dbReference>
<dbReference type="AlphaFoldDB" id="A0A0E3MAE7"/>
<feature type="transmembrane region" description="Helical" evidence="8">
    <location>
        <begin position="223"/>
        <end position="244"/>
    </location>
</feature>
<evidence type="ECO:0000256" key="8">
    <source>
        <dbReference type="SAM" id="Phobius"/>
    </source>
</evidence>
<dbReference type="HOGENOM" id="CLU_056175_1_0_9"/>
<dbReference type="KEGG" id="csq:CSCA_3403"/>
<dbReference type="PANTHER" id="PTHR36838">
    <property type="entry name" value="AUXIN EFFLUX CARRIER FAMILY PROTEIN"/>
    <property type="match status" value="1"/>
</dbReference>
<dbReference type="STRING" id="1548.CSCA_3403"/>
<evidence type="ECO:0000256" key="3">
    <source>
        <dbReference type="ARBA" id="ARBA00022448"/>
    </source>
</evidence>
<dbReference type="Pfam" id="PF03547">
    <property type="entry name" value="Mem_trans"/>
    <property type="match status" value="1"/>
</dbReference>
<organism evidence="9 10">
    <name type="scientific">Clostridium scatologenes</name>
    <dbReference type="NCBI Taxonomy" id="1548"/>
    <lineage>
        <taxon>Bacteria</taxon>
        <taxon>Bacillati</taxon>
        <taxon>Bacillota</taxon>
        <taxon>Clostridia</taxon>
        <taxon>Eubacteriales</taxon>
        <taxon>Clostridiaceae</taxon>
        <taxon>Clostridium</taxon>
    </lineage>
</organism>
<evidence type="ECO:0000256" key="1">
    <source>
        <dbReference type="ARBA" id="ARBA00004651"/>
    </source>
</evidence>
<feature type="transmembrane region" description="Helical" evidence="8">
    <location>
        <begin position="6"/>
        <end position="25"/>
    </location>
</feature>
<keyword evidence="7 8" id="KW-0472">Membrane</keyword>
<evidence type="ECO:0000256" key="6">
    <source>
        <dbReference type="ARBA" id="ARBA00022989"/>
    </source>
</evidence>
<dbReference type="GO" id="GO:0005886">
    <property type="term" value="C:plasma membrane"/>
    <property type="evidence" value="ECO:0007669"/>
    <property type="project" value="UniProtKB-SubCell"/>
</dbReference>
<dbReference type="InterPro" id="IPR004776">
    <property type="entry name" value="Mem_transp_PIN-like"/>
</dbReference>
<dbReference type="PANTHER" id="PTHR36838:SF1">
    <property type="entry name" value="SLR1864 PROTEIN"/>
    <property type="match status" value="1"/>
</dbReference>
<name>A0A0E3MAE7_CLOSL</name>
<feature type="transmembrane region" description="Helical" evidence="8">
    <location>
        <begin position="37"/>
        <end position="58"/>
    </location>
</feature>
<protein>
    <submittedName>
        <fullName evidence="9">Auxin Efflux Carrier</fullName>
    </submittedName>
</protein>